<keyword evidence="3" id="KW-1185">Reference proteome</keyword>
<feature type="compositionally biased region" description="Basic and acidic residues" evidence="1">
    <location>
        <begin position="7"/>
        <end position="23"/>
    </location>
</feature>
<feature type="region of interest" description="Disordered" evidence="1">
    <location>
        <begin position="198"/>
        <end position="247"/>
    </location>
</feature>
<dbReference type="Proteomes" id="UP001372338">
    <property type="component" value="Unassembled WGS sequence"/>
</dbReference>
<feature type="region of interest" description="Disordered" evidence="1">
    <location>
        <begin position="1"/>
        <end position="66"/>
    </location>
</feature>
<feature type="compositionally biased region" description="Basic and acidic residues" evidence="1">
    <location>
        <begin position="46"/>
        <end position="65"/>
    </location>
</feature>
<reference evidence="2 3" key="1">
    <citation type="submission" date="2024-01" db="EMBL/GenBank/DDBJ databases">
        <title>The genomes of 5 underutilized Papilionoideae crops provide insights into root nodulation and disease resistanc.</title>
        <authorList>
            <person name="Yuan L."/>
        </authorList>
    </citation>
    <scope>NUCLEOTIDE SEQUENCE [LARGE SCALE GENOMIC DNA]</scope>
    <source>
        <strain evidence="2">ZHUSHIDOU_FW_LH</strain>
        <tissue evidence="2">Leaf</tissue>
    </source>
</reference>
<gene>
    <name evidence="2" type="ORF">RIF29_39270</name>
</gene>
<accession>A0AAN9E3X1</accession>
<evidence type="ECO:0000256" key="1">
    <source>
        <dbReference type="SAM" id="MobiDB-lite"/>
    </source>
</evidence>
<comment type="caution">
    <text evidence="2">The sequence shown here is derived from an EMBL/GenBank/DDBJ whole genome shotgun (WGS) entry which is preliminary data.</text>
</comment>
<sequence length="334" mass="36892">MAESEVNVEKPSSEEDDLKDRSNKRVKPNGLEGSEIIMDDDISEGDDPRTDNKEEGMKPSKEHCPEGLLMIGNGGDRLATVEHGESRVERNHDTEMERNHDAENVGIVNATNPHLEENKLTKDDTCYGPEVELYFDVLQQNNTGFGPWMIAKNKSRRRFSPKSVERNISEKNVDPSGSCYEALQTNVDSTGDVVVELTSNGVGPSHSNLGHVHMQKPKQPKQTPASKTAPRQGKQHQFQSSKPKKEKEIWNNFMEEKTSSSVMNQFVINPSDEVLAFAQNLLGRRNGDGTAEATPKPPDILVTADDGKNTAPLVHSVGIANPVKDDAREVSQIS</sequence>
<protein>
    <submittedName>
        <fullName evidence="2">Uncharacterized protein</fullName>
    </submittedName>
</protein>
<name>A0AAN9E3X1_CROPI</name>
<proteinExistence type="predicted"/>
<organism evidence="2 3">
    <name type="scientific">Crotalaria pallida</name>
    <name type="common">Smooth rattlebox</name>
    <name type="synonym">Crotalaria striata</name>
    <dbReference type="NCBI Taxonomy" id="3830"/>
    <lineage>
        <taxon>Eukaryota</taxon>
        <taxon>Viridiplantae</taxon>
        <taxon>Streptophyta</taxon>
        <taxon>Embryophyta</taxon>
        <taxon>Tracheophyta</taxon>
        <taxon>Spermatophyta</taxon>
        <taxon>Magnoliopsida</taxon>
        <taxon>eudicotyledons</taxon>
        <taxon>Gunneridae</taxon>
        <taxon>Pentapetalae</taxon>
        <taxon>rosids</taxon>
        <taxon>fabids</taxon>
        <taxon>Fabales</taxon>
        <taxon>Fabaceae</taxon>
        <taxon>Papilionoideae</taxon>
        <taxon>50 kb inversion clade</taxon>
        <taxon>genistoids sensu lato</taxon>
        <taxon>core genistoids</taxon>
        <taxon>Crotalarieae</taxon>
        <taxon>Crotalaria</taxon>
    </lineage>
</organism>
<feature type="region of interest" description="Disordered" evidence="1">
    <location>
        <begin position="286"/>
        <end position="306"/>
    </location>
</feature>
<feature type="compositionally biased region" description="Polar residues" evidence="1">
    <location>
        <begin position="198"/>
        <end position="208"/>
    </location>
</feature>
<dbReference type="AlphaFoldDB" id="A0AAN9E3X1"/>
<evidence type="ECO:0000313" key="2">
    <source>
        <dbReference type="EMBL" id="KAK7244448.1"/>
    </source>
</evidence>
<dbReference type="EMBL" id="JAYWIO010000008">
    <property type="protein sequence ID" value="KAK7244448.1"/>
    <property type="molecule type" value="Genomic_DNA"/>
</dbReference>
<evidence type="ECO:0000313" key="3">
    <source>
        <dbReference type="Proteomes" id="UP001372338"/>
    </source>
</evidence>